<accession>A0A074VY27</accession>
<dbReference type="STRING" id="1043003.A0A074VY27"/>
<gene>
    <name evidence="2" type="ORF">M437DRAFT_42466</name>
</gene>
<feature type="region of interest" description="Disordered" evidence="1">
    <location>
        <begin position="1"/>
        <end position="30"/>
    </location>
</feature>
<proteinExistence type="predicted"/>
<evidence type="ECO:0000313" key="2">
    <source>
        <dbReference type="EMBL" id="KEQ65448.1"/>
    </source>
</evidence>
<evidence type="ECO:0000256" key="1">
    <source>
        <dbReference type="SAM" id="MobiDB-lite"/>
    </source>
</evidence>
<dbReference type="Proteomes" id="UP000030672">
    <property type="component" value="Unassembled WGS sequence"/>
</dbReference>
<keyword evidence="3" id="KW-1185">Reference proteome</keyword>
<evidence type="ECO:0008006" key="4">
    <source>
        <dbReference type="Google" id="ProtNLM"/>
    </source>
</evidence>
<evidence type="ECO:0000313" key="3">
    <source>
        <dbReference type="Proteomes" id="UP000030672"/>
    </source>
</evidence>
<sequence>MESESSVILRAPGVSQNTQGTQPQGYSPPSLSFMEGTWHVTHSTLPMWKSKRNVQITYKALAPSTPDATPGQTDRLDDVVSYQALDSDKVHTVHGVDKASGGIGVTDVWDWRGKGWLMIASSHWEVLGWADKGAGQDSWVVTYFAKTLFTPAGIDFYSRGKEGLSEQTVQDIKAALTRVDNEDVRRLSSEVFEVKMDHSAQGET</sequence>
<dbReference type="AlphaFoldDB" id="A0A074VY27"/>
<dbReference type="EMBL" id="KL584827">
    <property type="protein sequence ID" value="KEQ65448.1"/>
    <property type="molecule type" value="Genomic_DNA"/>
</dbReference>
<name>A0A074VY27_AURM1</name>
<dbReference type="GeneID" id="63913952"/>
<reference evidence="2 3" key="1">
    <citation type="journal article" date="2014" name="BMC Genomics">
        <title>Genome sequencing of four Aureobasidium pullulans varieties: biotechnological potential, stress tolerance, and description of new species.</title>
        <authorList>
            <person name="Gostin Ar C."/>
            <person name="Ohm R.A."/>
            <person name="Kogej T."/>
            <person name="Sonjak S."/>
            <person name="Turk M."/>
            <person name="Zajc J."/>
            <person name="Zalar P."/>
            <person name="Grube M."/>
            <person name="Sun H."/>
            <person name="Han J."/>
            <person name="Sharma A."/>
            <person name="Chiniquy J."/>
            <person name="Ngan C.Y."/>
            <person name="Lipzen A."/>
            <person name="Barry K."/>
            <person name="Grigoriev I.V."/>
            <person name="Gunde-Cimerman N."/>
        </authorList>
    </citation>
    <scope>NUCLEOTIDE SEQUENCE [LARGE SCALE GENOMIC DNA]</scope>
    <source>
        <strain evidence="2 3">CBS 110374</strain>
    </source>
</reference>
<organism evidence="2 3">
    <name type="scientific">Aureobasidium melanogenum (strain CBS 110374)</name>
    <name type="common">Aureobasidium pullulans var. melanogenum</name>
    <dbReference type="NCBI Taxonomy" id="1043003"/>
    <lineage>
        <taxon>Eukaryota</taxon>
        <taxon>Fungi</taxon>
        <taxon>Dikarya</taxon>
        <taxon>Ascomycota</taxon>
        <taxon>Pezizomycotina</taxon>
        <taxon>Dothideomycetes</taxon>
        <taxon>Dothideomycetidae</taxon>
        <taxon>Dothideales</taxon>
        <taxon>Saccotheciaceae</taxon>
        <taxon>Aureobasidium</taxon>
    </lineage>
</organism>
<protein>
    <recommendedName>
        <fullName evidence="4">Lipocalin-like domain-containing protein</fullName>
    </recommendedName>
</protein>
<feature type="compositionally biased region" description="Polar residues" evidence="1">
    <location>
        <begin position="14"/>
        <end position="30"/>
    </location>
</feature>
<dbReference type="HOGENOM" id="CLU_094640_1_0_1"/>
<dbReference type="RefSeq" id="XP_040882471.1">
    <property type="nucleotide sequence ID" value="XM_041020579.1"/>
</dbReference>